<keyword evidence="2" id="KW-1185">Reference proteome</keyword>
<dbReference type="Proteomes" id="UP001381693">
    <property type="component" value="Unassembled WGS sequence"/>
</dbReference>
<protein>
    <submittedName>
        <fullName evidence="1">Uncharacterized protein</fullName>
    </submittedName>
</protein>
<comment type="caution">
    <text evidence="1">The sequence shown here is derived from an EMBL/GenBank/DDBJ whole genome shotgun (WGS) entry which is preliminary data.</text>
</comment>
<proteinExistence type="predicted"/>
<evidence type="ECO:0000313" key="1">
    <source>
        <dbReference type="EMBL" id="KAK7080665.1"/>
    </source>
</evidence>
<gene>
    <name evidence="1" type="ORF">SK128_019132</name>
</gene>
<organism evidence="1 2">
    <name type="scientific">Halocaridina rubra</name>
    <name type="common">Hawaiian red shrimp</name>
    <dbReference type="NCBI Taxonomy" id="373956"/>
    <lineage>
        <taxon>Eukaryota</taxon>
        <taxon>Metazoa</taxon>
        <taxon>Ecdysozoa</taxon>
        <taxon>Arthropoda</taxon>
        <taxon>Crustacea</taxon>
        <taxon>Multicrustacea</taxon>
        <taxon>Malacostraca</taxon>
        <taxon>Eumalacostraca</taxon>
        <taxon>Eucarida</taxon>
        <taxon>Decapoda</taxon>
        <taxon>Pleocyemata</taxon>
        <taxon>Caridea</taxon>
        <taxon>Atyoidea</taxon>
        <taxon>Atyidae</taxon>
        <taxon>Halocaridina</taxon>
    </lineage>
</organism>
<evidence type="ECO:0000313" key="2">
    <source>
        <dbReference type="Proteomes" id="UP001381693"/>
    </source>
</evidence>
<reference evidence="1 2" key="1">
    <citation type="submission" date="2023-11" db="EMBL/GenBank/DDBJ databases">
        <title>Halocaridina rubra genome assembly.</title>
        <authorList>
            <person name="Smith C."/>
        </authorList>
    </citation>
    <scope>NUCLEOTIDE SEQUENCE [LARGE SCALE GENOMIC DNA]</scope>
    <source>
        <strain evidence="1">EP-1</strain>
        <tissue evidence="1">Whole</tissue>
    </source>
</reference>
<accession>A0AAN9ACG6</accession>
<dbReference type="EMBL" id="JAXCGZ010005829">
    <property type="protein sequence ID" value="KAK7080665.1"/>
    <property type="molecule type" value="Genomic_DNA"/>
</dbReference>
<dbReference type="AlphaFoldDB" id="A0AAN9ACG6"/>
<sequence length="50" mass="5503">MVNEGWMLFILPHPLGSNVGSSPRELCCTLPITRTSVTDNITKCALSRGW</sequence>
<name>A0AAN9ACG6_HALRR</name>